<gene>
    <name evidence="2" type="ORF">GXP67_16160</name>
</gene>
<dbReference type="AlphaFoldDB" id="A0A6C0GK53"/>
<dbReference type="Gene3D" id="3.40.50.720">
    <property type="entry name" value="NAD(P)-binding Rossmann-like Domain"/>
    <property type="match status" value="1"/>
</dbReference>
<dbReference type="InterPro" id="IPR036291">
    <property type="entry name" value="NAD(P)-bd_dom_sf"/>
</dbReference>
<evidence type="ECO:0000313" key="3">
    <source>
        <dbReference type="Proteomes" id="UP000480178"/>
    </source>
</evidence>
<protein>
    <submittedName>
        <fullName evidence="2">NAD-dependent epimerase/dehydratase family protein</fullName>
    </submittedName>
</protein>
<accession>A0A6C0GK53</accession>
<reference evidence="2 3" key="1">
    <citation type="submission" date="2020-01" db="EMBL/GenBank/DDBJ databases">
        <authorList>
            <person name="Kim M.K."/>
        </authorList>
    </citation>
    <scope>NUCLEOTIDE SEQUENCE [LARGE SCALE GENOMIC DNA]</scope>
    <source>
        <strain evidence="2 3">172606-1</strain>
    </source>
</reference>
<dbReference type="Proteomes" id="UP000480178">
    <property type="component" value="Chromosome"/>
</dbReference>
<proteinExistence type="predicted"/>
<keyword evidence="3" id="KW-1185">Reference proteome</keyword>
<evidence type="ECO:0000313" key="2">
    <source>
        <dbReference type="EMBL" id="QHT68063.1"/>
    </source>
</evidence>
<organism evidence="2 3">
    <name type="scientific">Rhodocytophaga rosea</name>
    <dbReference type="NCBI Taxonomy" id="2704465"/>
    <lineage>
        <taxon>Bacteria</taxon>
        <taxon>Pseudomonadati</taxon>
        <taxon>Bacteroidota</taxon>
        <taxon>Cytophagia</taxon>
        <taxon>Cytophagales</taxon>
        <taxon>Rhodocytophagaceae</taxon>
        <taxon>Rhodocytophaga</taxon>
    </lineage>
</organism>
<name>A0A6C0GK53_9BACT</name>
<evidence type="ECO:0000259" key="1">
    <source>
        <dbReference type="Pfam" id="PF01370"/>
    </source>
</evidence>
<dbReference type="InterPro" id="IPR001509">
    <property type="entry name" value="Epimerase_deHydtase"/>
</dbReference>
<dbReference type="KEGG" id="rhoz:GXP67_16160"/>
<sequence>MEFGIKKFLYSTTSIYGNAMVHASQAVWVEENLLPDPRDIYDITKLTAELLCRDFFEKEGIETTVLRVSRFCLSWKIPSSSTACTGV</sequence>
<dbReference type="RefSeq" id="WP_162444083.1">
    <property type="nucleotide sequence ID" value="NZ_CP048222.1"/>
</dbReference>
<dbReference type="SUPFAM" id="SSF51735">
    <property type="entry name" value="NAD(P)-binding Rossmann-fold domains"/>
    <property type="match status" value="1"/>
</dbReference>
<dbReference type="EMBL" id="CP048222">
    <property type="protein sequence ID" value="QHT68063.1"/>
    <property type="molecule type" value="Genomic_DNA"/>
</dbReference>
<feature type="domain" description="NAD-dependent epimerase/dehydratase" evidence="1">
    <location>
        <begin position="3"/>
        <end position="71"/>
    </location>
</feature>
<dbReference type="Pfam" id="PF01370">
    <property type="entry name" value="Epimerase"/>
    <property type="match status" value="1"/>
</dbReference>